<evidence type="ECO:0000313" key="2">
    <source>
        <dbReference type="Proteomes" id="UP000076154"/>
    </source>
</evidence>
<proteinExistence type="predicted"/>
<dbReference type="EMBL" id="LUEZ02000055">
    <property type="protein sequence ID" value="RDB21157.1"/>
    <property type="molecule type" value="Genomic_DNA"/>
</dbReference>
<dbReference type="Proteomes" id="UP000076154">
    <property type="component" value="Unassembled WGS sequence"/>
</dbReference>
<dbReference type="OrthoDB" id="2976172at2759"/>
<dbReference type="AlphaFoldDB" id="A0A369JKR8"/>
<dbReference type="InParanoid" id="A0A369JKR8"/>
<accession>A0A369JKR8</accession>
<keyword evidence="2" id="KW-1185">Reference proteome</keyword>
<evidence type="ECO:0000313" key="1">
    <source>
        <dbReference type="EMBL" id="RDB21157.1"/>
    </source>
</evidence>
<reference evidence="1" key="1">
    <citation type="submission" date="2018-04" db="EMBL/GenBank/DDBJ databases">
        <title>Whole genome sequencing of Hypsizygus marmoreus.</title>
        <authorList>
            <person name="Choi I.-G."/>
            <person name="Min B."/>
            <person name="Kim J.-G."/>
            <person name="Kim S."/>
            <person name="Oh Y.-L."/>
            <person name="Kong W.-S."/>
            <person name="Park H."/>
            <person name="Jeong J."/>
            <person name="Song E.-S."/>
        </authorList>
    </citation>
    <scope>NUCLEOTIDE SEQUENCE [LARGE SCALE GENOMIC DNA]</scope>
    <source>
        <strain evidence="1">51987-8</strain>
    </source>
</reference>
<gene>
    <name evidence="1" type="ORF">Hypma_011881</name>
</gene>
<organism evidence="1 2">
    <name type="scientific">Hypsizygus marmoreus</name>
    <name type="common">White beech mushroom</name>
    <name type="synonym">Agaricus marmoreus</name>
    <dbReference type="NCBI Taxonomy" id="39966"/>
    <lineage>
        <taxon>Eukaryota</taxon>
        <taxon>Fungi</taxon>
        <taxon>Dikarya</taxon>
        <taxon>Basidiomycota</taxon>
        <taxon>Agaricomycotina</taxon>
        <taxon>Agaricomycetes</taxon>
        <taxon>Agaricomycetidae</taxon>
        <taxon>Agaricales</taxon>
        <taxon>Tricholomatineae</taxon>
        <taxon>Lyophyllaceae</taxon>
        <taxon>Hypsizygus</taxon>
    </lineage>
</organism>
<name>A0A369JKR8_HYPMA</name>
<protein>
    <submittedName>
        <fullName evidence="1">Uncharacterized protein</fullName>
    </submittedName>
</protein>
<comment type="caution">
    <text evidence="1">The sequence shown here is derived from an EMBL/GenBank/DDBJ whole genome shotgun (WGS) entry which is preliminary data.</text>
</comment>
<sequence>MSVKVCGYLVNEEAVLQHGIQMGLGTDGDMYTRSDTMCDSFIDIMGRAGLLGHARWVGVMVKGELRRCIALGNNDPYDYLPMPSREKIDQLKKVLHIEKEPRWYIYA</sequence>